<evidence type="ECO:0000256" key="4">
    <source>
        <dbReference type="ARBA" id="ARBA00022723"/>
    </source>
</evidence>
<reference evidence="8" key="1">
    <citation type="submission" date="2009-09" db="EMBL/GenBank/DDBJ databases">
        <authorList>
            <person name="Weinstock G."/>
            <person name="Sodergren E."/>
            <person name="Clifton S."/>
            <person name="Fulton L."/>
            <person name="Fulton B."/>
            <person name="Courtney L."/>
            <person name="Fronick C."/>
            <person name="Harrison M."/>
            <person name="Strong C."/>
            <person name="Farmer C."/>
            <person name="Delahaunty K."/>
            <person name="Markovic C."/>
            <person name="Hall O."/>
            <person name="Minx P."/>
            <person name="Tomlinson C."/>
            <person name="Mitreva M."/>
            <person name="Nelson J."/>
            <person name="Hou S."/>
            <person name="Wollam A."/>
            <person name="Pepin K.H."/>
            <person name="Johnson M."/>
            <person name="Bhonagiri V."/>
            <person name="Nash W.E."/>
            <person name="Warren W."/>
            <person name="Chinwalla A."/>
            <person name="Mardis E.R."/>
            <person name="Wilson R.K."/>
        </authorList>
    </citation>
    <scope>NUCLEOTIDE SEQUENCE [LARGE SCALE GENOMIC DNA]</scope>
    <source>
        <strain evidence="8">DSM 20544</strain>
    </source>
</reference>
<dbReference type="InterPro" id="IPR017900">
    <property type="entry name" value="4Fe4S_Fe_S_CS"/>
</dbReference>
<dbReference type="eggNOG" id="COG5015">
    <property type="taxonomic scope" value="Bacteria"/>
</dbReference>
<dbReference type="AlphaFoldDB" id="C9KLL9"/>
<evidence type="ECO:0000256" key="1">
    <source>
        <dbReference type="ARBA" id="ARBA00001966"/>
    </source>
</evidence>
<accession>C9KLL9</accession>
<evidence type="ECO:0000256" key="5">
    <source>
        <dbReference type="ARBA" id="ARBA00023004"/>
    </source>
</evidence>
<proteinExistence type="predicted"/>
<dbReference type="SUPFAM" id="SSF50475">
    <property type="entry name" value="FMN-binding split barrel"/>
    <property type="match status" value="1"/>
</dbReference>
<comment type="function">
    <text evidence="2">Ferredoxins are iron-sulfur proteins that transfer electrons in a wide variety of metabolic reactions.</text>
</comment>
<dbReference type="PANTHER" id="PTHR24960:SF79">
    <property type="entry name" value="PHOTOSYSTEM I IRON-SULFUR CENTER"/>
    <property type="match status" value="1"/>
</dbReference>
<keyword evidence="9" id="KW-1185">Reference proteome</keyword>
<protein>
    <submittedName>
        <fullName evidence="8">4Fe-4S binding domain protein</fullName>
    </submittedName>
</protein>
<dbReference type="Gene3D" id="3.30.70.20">
    <property type="match status" value="1"/>
</dbReference>
<evidence type="ECO:0000256" key="2">
    <source>
        <dbReference type="ARBA" id="ARBA00003532"/>
    </source>
</evidence>
<dbReference type="GO" id="GO:0051539">
    <property type="term" value="F:4 iron, 4 sulfur cluster binding"/>
    <property type="evidence" value="ECO:0007669"/>
    <property type="project" value="UniProtKB-KW"/>
</dbReference>
<keyword evidence="4" id="KW-0479">Metal-binding</keyword>
<dbReference type="HOGENOM" id="CLU_090277_0_0_9"/>
<dbReference type="PANTHER" id="PTHR24960">
    <property type="entry name" value="PHOTOSYSTEM I IRON-SULFUR CENTER-RELATED"/>
    <property type="match status" value="1"/>
</dbReference>
<evidence type="ECO:0000259" key="7">
    <source>
        <dbReference type="PROSITE" id="PS51379"/>
    </source>
</evidence>
<evidence type="ECO:0000256" key="6">
    <source>
        <dbReference type="ARBA" id="ARBA00023014"/>
    </source>
</evidence>
<dbReference type="InterPro" id="IPR012349">
    <property type="entry name" value="Split_barrel_FMN-bd"/>
</dbReference>
<dbReference type="GO" id="GO:0046872">
    <property type="term" value="F:metal ion binding"/>
    <property type="evidence" value="ECO:0007669"/>
    <property type="project" value="UniProtKB-KW"/>
</dbReference>
<organism evidence="8 9">
    <name type="scientific">Mitsuokella multacida DSM 20544</name>
    <dbReference type="NCBI Taxonomy" id="500635"/>
    <lineage>
        <taxon>Bacteria</taxon>
        <taxon>Bacillati</taxon>
        <taxon>Bacillota</taxon>
        <taxon>Negativicutes</taxon>
        <taxon>Selenomonadales</taxon>
        <taxon>Selenomonadaceae</taxon>
        <taxon>Mitsuokella</taxon>
    </lineage>
</organism>
<feature type="domain" description="4Fe-4S ferredoxin-type" evidence="7">
    <location>
        <begin position="146"/>
        <end position="176"/>
    </location>
</feature>
<gene>
    <name evidence="8" type="ORF">MITSMUL_04103</name>
</gene>
<dbReference type="Pfam" id="PF01243">
    <property type="entry name" value="PNPOx_N"/>
    <property type="match status" value="1"/>
</dbReference>
<evidence type="ECO:0000313" key="8">
    <source>
        <dbReference type="EMBL" id="EEX69033.1"/>
    </source>
</evidence>
<sequence length="206" mass="23035">MEMETVKYLQILTEEIHSVVVATLNEEGRPETRVIDMMLYDEQGLYFLTARGKSFYRQLMQQGYVSLSGTKAKRAVRVDGKVRNIGHKKLAEIFAHNPYMGKIYPGDTCEVLEVFQLYEGTGEFFDISNPAHIKRGSFVIGKAAEVATGYQVSKACVGCRRCLSVCPQACITMGENDCAHIEDSHCLSCGRCAEVCPVQAIHRPER</sequence>
<evidence type="ECO:0000256" key="3">
    <source>
        <dbReference type="ARBA" id="ARBA00022485"/>
    </source>
</evidence>
<feature type="domain" description="4Fe-4S ferredoxin-type" evidence="7">
    <location>
        <begin position="177"/>
        <end position="206"/>
    </location>
</feature>
<dbReference type="Pfam" id="PF12838">
    <property type="entry name" value="Fer4_7"/>
    <property type="match status" value="1"/>
</dbReference>
<comment type="caution">
    <text evidence="8">The sequence shown here is derived from an EMBL/GenBank/DDBJ whole genome shotgun (WGS) entry which is preliminary data.</text>
</comment>
<dbReference type="InterPro" id="IPR050157">
    <property type="entry name" value="PSI_iron-sulfur_center"/>
</dbReference>
<dbReference type="Proteomes" id="UP000003671">
    <property type="component" value="Unassembled WGS sequence"/>
</dbReference>
<dbReference type="SUPFAM" id="SSF54862">
    <property type="entry name" value="4Fe-4S ferredoxins"/>
    <property type="match status" value="1"/>
</dbReference>
<dbReference type="PROSITE" id="PS51379">
    <property type="entry name" value="4FE4S_FER_2"/>
    <property type="match status" value="2"/>
</dbReference>
<keyword evidence="3" id="KW-0004">4Fe-4S</keyword>
<dbReference type="Gene3D" id="2.30.110.10">
    <property type="entry name" value="Electron Transport, Fmn-binding Protein, Chain A"/>
    <property type="match status" value="1"/>
</dbReference>
<dbReference type="InterPro" id="IPR011576">
    <property type="entry name" value="Pyridox_Oxase_N"/>
</dbReference>
<dbReference type="PROSITE" id="PS00198">
    <property type="entry name" value="4FE4S_FER_1"/>
    <property type="match status" value="1"/>
</dbReference>
<name>C9KLL9_9FIRM</name>
<dbReference type="InterPro" id="IPR017896">
    <property type="entry name" value="4Fe4S_Fe-S-bd"/>
</dbReference>
<dbReference type="STRING" id="500635.MITSMUL_04103"/>
<evidence type="ECO:0000313" key="9">
    <source>
        <dbReference type="Proteomes" id="UP000003671"/>
    </source>
</evidence>
<dbReference type="EMBL" id="ABWK02000012">
    <property type="protein sequence ID" value="EEX69033.1"/>
    <property type="molecule type" value="Genomic_DNA"/>
</dbReference>
<keyword evidence="5" id="KW-0408">Iron</keyword>
<comment type="cofactor">
    <cofactor evidence="1">
        <name>[4Fe-4S] cluster</name>
        <dbReference type="ChEBI" id="CHEBI:49883"/>
    </cofactor>
</comment>
<keyword evidence="6" id="KW-0411">Iron-sulfur</keyword>
<dbReference type="PATRIC" id="fig|500635.8.peg.477"/>